<keyword evidence="1" id="KW-0143">Chaperone</keyword>
<dbReference type="eggNOG" id="COG2214">
    <property type="taxonomic scope" value="Bacteria"/>
</dbReference>
<dbReference type="EMBL" id="CP000967">
    <property type="protein sequence ID" value="ACD60178.1"/>
    <property type="molecule type" value="Genomic_DNA"/>
</dbReference>
<gene>
    <name evidence="3" type="ordered locus">PXO_01879</name>
</gene>
<proteinExistence type="predicted"/>
<feature type="region of interest" description="Disordered" evidence="2">
    <location>
        <begin position="1"/>
        <end position="36"/>
    </location>
</feature>
<dbReference type="HOGENOM" id="CLU_045814_0_0_6"/>
<dbReference type="KEGG" id="xop:PXO_01879"/>
<dbReference type="SUPFAM" id="SSF46565">
    <property type="entry name" value="Chaperone J-domain"/>
    <property type="match status" value="1"/>
</dbReference>
<evidence type="ECO:0000256" key="1">
    <source>
        <dbReference type="ARBA" id="ARBA00023186"/>
    </source>
</evidence>
<dbReference type="AlphaFoldDB" id="A0A0K0GMW9"/>
<dbReference type="Proteomes" id="UP000001740">
    <property type="component" value="Chromosome"/>
</dbReference>
<dbReference type="RefSeq" id="WP_012445581.1">
    <property type="nucleotide sequence ID" value="NC_010717.2"/>
</dbReference>
<dbReference type="InterPro" id="IPR036869">
    <property type="entry name" value="J_dom_sf"/>
</dbReference>
<name>A0A0K0GMW9_XANOP</name>
<feature type="region of interest" description="Disordered" evidence="2">
    <location>
        <begin position="181"/>
        <end position="211"/>
    </location>
</feature>
<accession>A0A0K0GMW9</accession>
<evidence type="ECO:0000313" key="3">
    <source>
        <dbReference type="EMBL" id="ACD60178.1"/>
    </source>
</evidence>
<protein>
    <submittedName>
        <fullName evidence="3">DnaJ domain protein</fullName>
    </submittedName>
</protein>
<evidence type="ECO:0000313" key="4">
    <source>
        <dbReference type="Proteomes" id="UP000001740"/>
    </source>
</evidence>
<organism evidence="3 4">
    <name type="scientific">Xanthomonas oryzae pv. oryzae (strain PXO99A)</name>
    <dbReference type="NCBI Taxonomy" id="360094"/>
    <lineage>
        <taxon>Bacteria</taxon>
        <taxon>Pseudomonadati</taxon>
        <taxon>Pseudomonadota</taxon>
        <taxon>Gammaproteobacteria</taxon>
        <taxon>Lysobacterales</taxon>
        <taxon>Lysobacteraceae</taxon>
        <taxon>Xanthomonas</taxon>
    </lineage>
</organism>
<reference evidence="3 4" key="1">
    <citation type="journal article" date="2008" name="BMC Genomics">
        <title>Genome sequence and rapid evolution of the rice pathogen Xanthomonas oryzae pv. oryzae PXO99A.</title>
        <authorList>
            <person name="Salzberg S.L."/>
            <person name="Sommer D.D."/>
            <person name="Schatz M.C."/>
            <person name="Phillippy A.M."/>
            <person name="Rabinowicz P.D."/>
            <person name="Tsuge S."/>
            <person name="Furutani A."/>
            <person name="Ochiai H."/>
            <person name="Delcher A.L."/>
            <person name="Kelley D."/>
            <person name="Madupu R."/>
            <person name="Puiu D."/>
            <person name="Radune D."/>
            <person name="Shumway M."/>
            <person name="Trapnell C."/>
            <person name="Aparna G."/>
            <person name="Jha G."/>
            <person name="Pandey A."/>
            <person name="Patil P.B."/>
            <person name="Ishihara H."/>
            <person name="Meyer D.F."/>
            <person name="Szurek B."/>
            <person name="Verdier V."/>
            <person name="Koebnik R."/>
            <person name="Dow J.M."/>
            <person name="Ryan R.P."/>
            <person name="Hirata H."/>
            <person name="Tsuyumu S."/>
            <person name="Won Lee S."/>
            <person name="Seo Y.S."/>
            <person name="Sriariyanum M."/>
            <person name="Ronald P.C."/>
            <person name="Sonti R.V."/>
            <person name="Van Sluys M.A."/>
            <person name="Leach J.E."/>
            <person name="White F.F."/>
            <person name="Bogdanove A.J."/>
        </authorList>
    </citation>
    <scope>NUCLEOTIDE SEQUENCE [LARGE SCALE GENOMIC DNA]</scope>
    <source>
        <strain evidence="3 4">PXO99A</strain>
    </source>
</reference>
<sequence length="371" mass="42486">MPKKTRELPVAPDSRVLQQLRGQPAQENGPPLSPARKRFDRLLHDLQRHRSELEAWQHALAQWRERYFAELQPLFNLRCAADIALVEELDRASVAVKLGKADRQFLSDLVCDIAGPLIEAGHEALRPIYDRHSAVSYEQEVSESDALMKQILGEACGLDADELDGIESPEELYERVSERLQQEHVQQQQRQTQRRKRAEKKTVAGSAEPPPLRELYRKLAGNLHPDRATDSDDHASRTLLMQRLNAAYKAGDLLGLLELQAEIGLLDAQGVDAMSPARLKDYNRELERQCKDLQQQVLQQAYDFCAQYGLDLPSRPKPERLSRLMGQLKRDVEDDLIEARQSLSELSDPKSFKRWLKMQRVMSDMPDAPWF</sequence>
<evidence type="ECO:0000256" key="2">
    <source>
        <dbReference type="SAM" id="MobiDB-lite"/>
    </source>
</evidence>